<sequence>MMLHGVSSAVVHGLSGGGFARRGVCGEVGVLGRRCVLRRGDGGVLCDGIGSVSHFGGFRERSNLVNVRVDSSGSFGGGGNAITVAGFGGRRHNRRREAPGGSVSARKQRGDDKVEITLDFEELKQRAGEAAVASKRALVSSVGKARQAGANFVQDGKQAWKELRSSVAVQNDKRVVIAVRRSTIEFAGRTLIWTVLTIVFARILLAWARRFRWGWEEGFNWPRTVRDRSLGGKEVVVKSGIKLWEGGPAKKAFRKTALGLSPLDSVMTDTRSEKEIHRLKASGEPLTSKKIQKESRLPPWWPAPEQAPTLPLETTAEAQREANTLLNDMLERRMNGIDFERHNIIKLRELCRNYGARVSFETANTRDTFYRTAVQLVHNVCVRGGEFPDEGVGKFIAGLAGNIGLDAEKAAIMVIASVAARTRAAFLQTWALHERGEIQAAHKELEGLVRIHENFSPVRNSPEMEMAARGLTYLPVEDRRVLLEMYIFAGGSNTQWLAKEALSLL</sequence>
<keyword evidence="3" id="KW-1185">Reference proteome</keyword>
<evidence type="ECO:0000313" key="3">
    <source>
        <dbReference type="Proteomes" id="UP000822688"/>
    </source>
</evidence>
<proteinExistence type="predicted"/>
<name>A0A8T0GQC1_CERPU</name>
<protein>
    <submittedName>
        <fullName evidence="2">Uncharacterized protein</fullName>
    </submittedName>
</protein>
<gene>
    <name evidence="2" type="ORF">KC19_10G086600</name>
</gene>
<evidence type="ECO:0000313" key="2">
    <source>
        <dbReference type="EMBL" id="KAG0559202.1"/>
    </source>
</evidence>
<accession>A0A8T0GQC1</accession>
<dbReference type="PANTHER" id="PTHR35830:SF1">
    <property type="entry name" value="OS05G0299200 PROTEIN"/>
    <property type="match status" value="1"/>
</dbReference>
<feature type="region of interest" description="Disordered" evidence="1">
    <location>
        <begin position="90"/>
        <end position="109"/>
    </location>
</feature>
<dbReference type="AlphaFoldDB" id="A0A8T0GQC1"/>
<reference evidence="2" key="1">
    <citation type="submission" date="2020-06" db="EMBL/GenBank/DDBJ databases">
        <title>WGS assembly of Ceratodon purpureus strain R40.</title>
        <authorList>
            <person name="Carey S.B."/>
            <person name="Jenkins J."/>
            <person name="Shu S."/>
            <person name="Lovell J.T."/>
            <person name="Sreedasyam A."/>
            <person name="Maumus F."/>
            <person name="Tiley G.P."/>
            <person name="Fernandez-Pozo N."/>
            <person name="Barry K."/>
            <person name="Chen C."/>
            <person name="Wang M."/>
            <person name="Lipzen A."/>
            <person name="Daum C."/>
            <person name="Saski C.A."/>
            <person name="Payton A.C."/>
            <person name="Mcbreen J.C."/>
            <person name="Conrad R.E."/>
            <person name="Kollar L.M."/>
            <person name="Olsson S."/>
            <person name="Huttunen S."/>
            <person name="Landis J.B."/>
            <person name="Wickett N.J."/>
            <person name="Johnson M.G."/>
            <person name="Rensing S.A."/>
            <person name="Grimwood J."/>
            <person name="Schmutz J."/>
            <person name="Mcdaniel S.F."/>
        </authorList>
    </citation>
    <scope>NUCLEOTIDE SEQUENCE</scope>
    <source>
        <strain evidence="2">R40</strain>
    </source>
</reference>
<dbReference type="Proteomes" id="UP000822688">
    <property type="component" value="Chromosome 10"/>
</dbReference>
<organism evidence="2 3">
    <name type="scientific">Ceratodon purpureus</name>
    <name type="common">Fire moss</name>
    <name type="synonym">Dicranum purpureum</name>
    <dbReference type="NCBI Taxonomy" id="3225"/>
    <lineage>
        <taxon>Eukaryota</taxon>
        <taxon>Viridiplantae</taxon>
        <taxon>Streptophyta</taxon>
        <taxon>Embryophyta</taxon>
        <taxon>Bryophyta</taxon>
        <taxon>Bryophytina</taxon>
        <taxon>Bryopsida</taxon>
        <taxon>Dicranidae</taxon>
        <taxon>Pseudoditrichales</taxon>
        <taxon>Ditrichaceae</taxon>
        <taxon>Ceratodon</taxon>
    </lineage>
</organism>
<comment type="caution">
    <text evidence="2">The sequence shown here is derived from an EMBL/GenBank/DDBJ whole genome shotgun (WGS) entry which is preliminary data.</text>
</comment>
<dbReference type="PANTHER" id="PTHR35830">
    <property type="entry name" value="OS05G0299200 PROTEIN"/>
    <property type="match status" value="1"/>
</dbReference>
<evidence type="ECO:0000256" key="1">
    <source>
        <dbReference type="SAM" id="MobiDB-lite"/>
    </source>
</evidence>
<dbReference type="OrthoDB" id="1898167at2759"/>
<dbReference type="EMBL" id="CM026431">
    <property type="protein sequence ID" value="KAG0559202.1"/>
    <property type="molecule type" value="Genomic_DNA"/>
</dbReference>